<dbReference type="InterPro" id="IPR000477">
    <property type="entry name" value="RT_dom"/>
</dbReference>
<evidence type="ECO:0000313" key="4">
    <source>
        <dbReference type="Proteomes" id="UP000694395"/>
    </source>
</evidence>
<reference evidence="3" key="2">
    <citation type="submission" date="2025-08" db="UniProtKB">
        <authorList>
            <consortium name="Ensembl"/>
        </authorList>
    </citation>
    <scope>IDENTIFICATION</scope>
</reference>
<organism evidence="3 4">
    <name type="scientific">Oncorhynchus mykiss</name>
    <name type="common">Rainbow trout</name>
    <name type="synonym">Salmo gairdneri</name>
    <dbReference type="NCBI Taxonomy" id="8022"/>
    <lineage>
        <taxon>Eukaryota</taxon>
        <taxon>Metazoa</taxon>
        <taxon>Chordata</taxon>
        <taxon>Craniata</taxon>
        <taxon>Vertebrata</taxon>
        <taxon>Euteleostomi</taxon>
        <taxon>Actinopterygii</taxon>
        <taxon>Neopterygii</taxon>
        <taxon>Teleostei</taxon>
        <taxon>Protacanthopterygii</taxon>
        <taxon>Salmoniformes</taxon>
        <taxon>Salmonidae</taxon>
        <taxon>Salmoninae</taxon>
        <taxon>Oncorhynchus</taxon>
    </lineage>
</organism>
<protein>
    <recommendedName>
        <fullName evidence="2">Reverse transcriptase domain-containing protein</fullName>
    </recommendedName>
</protein>
<name>A0A8K9WVL4_ONCMY</name>
<evidence type="ECO:0000259" key="2">
    <source>
        <dbReference type="PROSITE" id="PS50878"/>
    </source>
</evidence>
<dbReference type="PROSITE" id="PS50878">
    <property type="entry name" value="RT_POL"/>
    <property type="match status" value="1"/>
</dbReference>
<dbReference type="Proteomes" id="UP000694395">
    <property type="component" value="Chromosome 10"/>
</dbReference>
<dbReference type="PANTHER" id="PTHR33332">
    <property type="entry name" value="REVERSE TRANSCRIPTASE DOMAIN-CONTAINING PROTEIN"/>
    <property type="match status" value="1"/>
</dbReference>
<proteinExistence type="predicted"/>
<feature type="transmembrane region" description="Helical" evidence="1">
    <location>
        <begin position="97"/>
        <end position="120"/>
    </location>
</feature>
<keyword evidence="1" id="KW-0472">Membrane</keyword>
<reference evidence="3" key="1">
    <citation type="submission" date="2020-07" db="EMBL/GenBank/DDBJ databases">
        <title>A long reads based de novo assembly of the rainbow trout Arlee double haploid line genome.</title>
        <authorList>
            <person name="Gao G."/>
            <person name="Palti Y."/>
        </authorList>
    </citation>
    <scope>NUCLEOTIDE SEQUENCE [LARGE SCALE GENOMIC DNA]</scope>
</reference>
<dbReference type="AlphaFoldDB" id="A0A8K9WVL4"/>
<evidence type="ECO:0000256" key="1">
    <source>
        <dbReference type="SAM" id="Phobius"/>
    </source>
</evidence>
<sequence length="144" mass="16076">MKAFDTVNHEILITKLSKFNFSPGALRWMKSYLEGRTQCVRVSNELSPTLISMGVPQGSILGPTLFSVYINDVSHAAGDSLIHLYHSFRACEVWKPFVAFMNFVSLLFVLCCSVCMLHLACPMLLCLNAMSCFSYVALRVLTAQ</sequence>
<keyword evidence="1" id="KW-0812">Transmembrane</keyword>
<evidence type="ECO:0000313" key="3">
    <source>
        <dbReference type="Ensembl" id="ENSOMYP00000123895.1"/>
    </source>
</evidence>
<reference evidence="3" key="3">
    <citation type="submission" date="2025-09" db="UniProtKB">
        <authorList>
            <consortium name="Ensembl"/>
        </authorList>
    </citation>
    <scope>IDENTIFICATION</scope>
</reference>
<feature type="domain" description="Reverse transcriptase" evidence="2">
    <location>
        <begin position="1"/>
        <end position="144"/>
    </location>
</feature>
<dbReference type="GeneTree" id="ENSGT01050000247152"/>
<dbReference type="Ensembl" id="ENSOMYT00000141450.1">
    <property type="protein sequence ID" value="ENSOMYP00000123895.1"/>
    <property type="gene ID" value="ENSOMYG00000050192.1"/>
</dbReference>
<accession>A0A8K9WVL4</accession>
<dbReference type="Pfam" id="PF00078">
    <property type="entry name" value="RVT_1"/>
    <property type="match status" value="1"/>
</dbReference>
<keyword evidence="4" id="KW-1185">Reference proteome</keyword>
<keyword evidence="1" id="KW-1133">Transmembrane helix</keyword>